<dbReference type="PROSITE" id="PS50110">
    <property type="entry name" value="RESPONSE_REGULATORY"/>
    <property type="match status" value="1"/>
</dbReference>
<accession>A0A926D9V7</accession>
<dbReference type="SUPFAM" id="SSF46785">
    <property type="entry name" value="Winged helix' DNA-binding domain"/>
    <property type="match status" value="1"/>
</dbReference>
<dbReference type="InterPro" id="IPR036388">
    <property type="entry name" value="WH-like_DNA-bd_sf"/>
</dbReference>
<dbReference type="GO" id="GO:0003677">
    <property type="term" value="F:DNA binding"/>
    <property type="evidence" value="ECO:0007669"/>
    <property type="project" value="UniProtKB-KW"/>
</dbReference>
<keyword evidence="3 11" id="KW-0597">Phosphoprotein</keyword>
<reference evidence="13" key="1">
    <citation type="submission" date="2020-08" db="EMBL/GenBank/DDBJ databases">
        <title>Genome public.</title>
        <authorList>
            <person name="Liu C."/>
            <person name="Sun Q."/>
        </authorList>
    </citation>
    <scope>NUCLEOTIDE SEQUENCE</scope>
    <source>
        <strain evidence="13">NSJ-40</strain>
    </source>
</reference>
<dbReference type="Proteomes" id="UP000651482">
    <property type="component" value="Unassembled WGS sequence"/>
</dbReference>
<evidence type="ECO:0000256" key="7">
    <source>
        <dbReference type="ARBA" id="ARBA00023159"/>
    </source>
</evidence>
<keyword evidence="6 10" id="KW-0238">DNA-binding</keyword>
<dbReference type="InterPro" id="IPR036390">
    <property type="entry name" value="WH_DNA-bd_sf"/>
</dbReference>
<keyword evidence="8 10" id="KW-0804">Transcription</keyword>
<keyword evidence="2 10" id="KW-0963">Cytoplasm</keyword>
<dbReference type="InterPro" id="IPR001789">
    <property type="entry name" value="Sig_transdc_resp-reg_receiver"/>
</dbReference>
<dbReference type="AlphaFoldDB" id="A0A926D9V7"/>
<sequence length="224" mass="25254">MYEVLIVEDDPMVAMINKQYVTENPHFHVAGVCRDGASALAFLEKTPVHLLILDLYMPRTDGLTLLRQIRERQIPVSAIMVTAANDALSVEEALRLGVVDYLVKPFNGSRFQQALGTFLRRQDAFHDLSALDQQQIDSLIAPMPEKSASELPKGIQDQTLSTICRFLQEHPAQAFPGEAIADQVGLSRVTVRRYLNYLSEENAISSQMNYETGGRPCMLYRWNR</sequence>
<feature type="modified residue" description="4-aspartylphosphate" evidence="11">
    <location>
        <position position="54"/>
    </location>
</feature>
<dbReference type="PANTHER" id="PTHR45526">
    <property type="entry name" value="TRANSCRIPTIONAL REGULATORY PROTEIN DPIA"/>
    <property type="match status" value="1"/>
</dbReference>
<dbReference type="InterPro" id="IPR051271">
    <property type="entry name" value="2C-system_Tx_regulators"/>
</dbReference>
<evidence type="ECO:0000313" key="14">
    <source>
        <dbReference type="Proteomes" id="UP000651482"/>
    </source>
</evidence>
<dbReference type="GO" id="GO:0005737">
    <property type="term" value="C:cytoplasm"/>
    <property type="evidence" value="ECO:0007669"/>
    <property type="project" value="UniProtKB-SubCell"/>
</dbReference>
<dbReference type="Gene3D" id="1.10.10.10">
    <property type="entry name" value="Winged helix-like DNA-binding domain superfamily/Winged helix DNA-binding domain"/>
    <property type="match status" value="1"/>
</dbReference>
<evidence type="ECO:0000256" key="1">
    <source>
        <dbReference type="ARBA" id="ARBA00004496"/>
    </source>
</evidence>
<name>A0A926D9V7_9FIRM</name>
<dbReference type="Pfam" id="PF00072">
    <property type="entry name" value="Response_reg"/>
    <property type="match status" value="1"/>
</dbReference>
<evidence type="ECO:0000313" key="13">
    <source>
        <dbReference type="EMBL" id="MBC8533921.1"/>
    </source>
</evidence>
<evidence type="ECO:0000256" key="8">
    <source>
        <dbReference type="ARBA" id="ARBA00023163"/>
    </source>
</evidence>
<keyword evidence="7 10" id="KW-0010">Activator</keyword>
<dbReference type="Gene3D" id="3.40.50.2300">
    <property type="match status" value="1"/>
</dbReference>
<dbReference type="SMART" id="SM00448">
    <property type="entry name" value="REC"/>
    <property type="match status" value="1"/>
</dbReference>
<evidence type="ECO:0000256" key="2">
    <source>
        <dbReference type="ARBA" id="ARBA00022490"/>
    </source>
</evidence>
<dbReference type="PIRSF" id="PIRSF006171">
    <property type="entry name" value="RR_citrat_malat"/>
    <property type="match status" value="1"/>
</dbReference>
<evidence type="ECO:0000256" key="4">
    <source>
        <dbReference type="ARBA" id="ARBA00023012"/>
    </source>
</evidence>
<comment type="function">
    <text evidence="9">May play the central regulatory role in sporulation. It may be an element of the effector pathway responsible for the activation of sporulation genes in response to nutritional stress. Spo0A may act in concert with spo0H (a sigma factor) to control the expression of some genes that are critical to the sporulation process.</text>
</comment>
<dbReference type="Pfam" id="PF08279">
    <property type="entry name" value="HTH_11"/>
    <property type="match status" value="1"/>
</dbReference>
<evidence type="ECO:0000259" key="12">
    <source>
        <dbReference type="PROSITE" id="PS50110"/>
    </source>
</evidence>
<dbReference type="InterPro" id="IPR013196">
    <property type="entry name" value="HTH_11"/>
</dbReference>
<dbReference type="RefSeq" id="WP_249319575.1">
    <property type="nucleotide sequence ID" value="NZ_JACRSN010000010.1"/>
</dbReference>
<feature type="domain" description="Response regulatory" evidence="12">
    <location>
        <begin position="3"/>
        <end position="119"/>
    </location>
</feature>
<dbReference type="InterPro" id="IPR024187">
    <property type="entry name" value="Sig_transdc_resp-reg_cit/mal"/>
</dbReference>
<proteinExistence type="predicted"/>
<dbReference type="GO" id="GO:0000156">
    <property type="term" value="F:phosphorelay response regulator activity"/>
    <property type="evidence" value="ECO:0007669"/>
    <property type="project" value="TreeGrafter"/>
</dbReference>
<dbReference type="SUPFAM" id="SSF52172">
    <property type="entry name" value="CheY-like"/>
    <property type="match status" value="1"/>
</dbReference>
<evidence type="ECO:0000256" key="6">
    <source>
        <dbReference type="ARBA" id="ARBA00023125"/>
    </source>
</evidence>
<keyword evidence="4 10" id="KW-0902">Two-component regulatory system</keyword>
<evidence type="ECO:0000256" key="10">
    <source>
        <dbReference type="PIRNR" id="PIRNR006171"/>
    </source>
</evidence>
<organism evidence="13 14">
    <name type="scientific">Yeguia hominis</name>
    <dbReference type="NCBI Taxonomy" id="2763662"/>
    <lineage>
        <taxon>Bacteria</taxon>
        <taxon>Bacillati</taxon>
        <taxon>Bacillota</taxon>
        <taxon>Clostridia</taxon>
        <taxon>Eubacteriales</taxon>
        <taxon>Yeguiaceae</taxon>
        <taxon>Yeguia</taxon>
    </lineage>
</organism>
<evidence type="ECO:0000256" key="5">
    <source>
        <dbReference type="ARBA" id="ARBA00023015"/>
    </source>
</evidence>
<comment type="subcellular location">
    <subcellularLocation>
        <location evidence="1 10">Cytoplasm</location>
    </subcellularLocation>
</comment>
<dbReference type="InterPro" id="IPR011006">
    <property type="entry name" value="CheY-like_superfamily"/>
</dbReference>
<comment type="caution">
    <text evidence="13">The sequence shown here is derived from an EMBL/GenBank/DDBJ whole genome shotgun (WGS) entry which is preliminary data.</text>
</comment>
<dbReference type="EMBL" id="JACRSN010000010">
    <property type="protein sequence ID" value="MBC8533921.1"/>
    <property type="molecule type" value="Genomic_DNA"/>
</dbReference>
<keyword evidence="5 10" id="KW-0805">Transcription regulation</keyword>
<evidence type="ECO:0000256" key="3">
    <source>
        <dbReference type="ARBA" id="ARBA00022553"/>
    </source>
</evidence>
<dbReference type="GO" id="GO:0003700">
    <property type="term" value="F:DNA-binding transcription factor activity"/>
    <property type="evidence" value="ECO:0007669"/>
    <property type="project" value="InterPro"/>
</dbReference>
<dbReference type="PANTHER" id="PTHR45526:SF1">
    <property type="entry name" value="TRANSCRIPTIONAL REGULATORY PROTEIN DCUR-RELATED"/>
    <property type="match status" value="1"/>
</dbReference>
<gene>
    <name evidence="13" type="ORF">IAG03_07875</name>
</gene>
<protein>
    <recommendedName>
        <fullName evidence="10">Transcriptional regulatory protein</fullName>
    </recommendedName>
</protein>
<evidence type="ECO:0000256" key="11">
    <source>
        <dbReference type="PROSITE-ProRule" id="PRU00169"/>
    </source>
</evidence>
<evidence type="ECO:0000256" key="9">
    <source>
        <dbReference type="ARBA" id="ARBA00024867"/>
    </source>
</evidence>
<keyword evidence="14" id="KW-1185">Reference proteome</keyword>